<comment type="subcellular location">
    <subcellularLocation>
        <location evidence="1">Cell membrane</location>
    </subcellularLocation>
</comment>
<dbReference type="EMBL" id="CP041666">
    <property type="protein sequence ID" value="QDP40907.1"/>
    <property type="molecule type" value="Genomic_DNA"/>
</dbReference>
<evidence type="ECO:0000256" key="8">
    <source>
        <dbReference type="SAM" id="MobiDB-lite"/>
    </source>
</evidence>
<feature type="coiled-coil region" evidence="7">
    <location>
        <begin position="630"/>
        <end position="657"/>
    </location>
</feature>
<evidence type="ECO:0000256" key="5">
    <source>
        <dbReference type="ARBA" id="ARBA00029447"/>
    </source>
</evidence>
<evidence type="ECO:0000259" key="10">
    <source>
        <dbReference type="PROSITE" id="PS50111"/>
    </source>
</evidence>
<dbReference type="InterPro" id="IPR032255">
    <property type="entry name" value="HBM"/>
</dbReference>
<dbReference type="Pfam" id="PF00015">
    <property type="entry name" value="MCPsignal"/>
    <property type="match status" value="1"/>
</dbReference>
<keyword evidence="7" id="KW-0175">Coiled coil</keyword>
<dbReference type="OrthoDB" id="2954261at2"/>
<keyword evidence="4 6" id="KW-0807">Transducer</keyword>
<evidence type="ECO:0000313" key="13">
    <source>
        <dbReference type="Proteomes" id="UP000315215"/>
    </source>
</evidence>
<dbReference type="Proteomes" id="UP000315215">
    <property type="component" value="Chromosome"/>
</dbReference>
<keyword evidence="9" id="KW-1133">Transmembrane helix</keyword>
<feature type="transmembrane region" description="Helical" evidence="9">
    <location>
        <begin position="274"/>
        <end position="298"/>
    </location>
</feature>
<name>A0A516KHP0_9BACI</name>
<sequence length="801" mass="88770">MKSIRSRVRLILVLAVTSLVVLTVFAFIFMNQQKNWSEKRNTVEEALVHSSEVETEMALTRIKEQTFFSNPSEENAEALKKSIANVKSLASKYADELSSNKEISDNFLLIEKSATTYEKQIDPMVNMFRMIGFTEDQGLNKYIDESYTSLQGIINDYNNPNLTNALMNVKIQEQEYLEAGDSEKNNFDTAVRDFTRLVTDSDISKDQKSEIDASLLKYQQNVNTITSTQTQAQAITNSFENVAANVGKIISDVGVSAEKMNKNIQEDQAAALRWLTISFIAIGVLALGIMVGTGIILIRSISKSVNQLKTGAQIIGDGDLSYRVSVDSKDEMAEIGSTFNQMASRMEASMLKVKEASNVLGSSSSNLAAVSEQTTAQAEEVSEAINQVATGSQNQAYQIEQSTQLIQDVSEAIQVTRVAAEDISGKLEGAENEGKSGLDTVHKLEDTSSNFIQLAAHLSNEVLQAAAQSKDITTIVSAIEEIADSTNLLALNAAIESARAGESGRGFAVVADEVRKLAERSKTEAQEIHQLVNHMYKQMNNLSEEANKFTSYQETQEEAVALTKDAFNRIVQNIYEMNEKIEEVRHSIQNVDGVNEHLKEALHSISVISEESVATAEEVAASSETQSQSIEEVNQAALDLQALSQELEAEVSQFKLNANREEEFDSSSEFVEEVEEQQDNSSEEIVEHDILEESNDVNGSLDFNEDENIEHEETSHSQNVDSIGQNGEDLESTLENKIEEHENYSEVYNDERDEENEISPTENTTEEVQEDEEKTDSTESDESGESENQELHVDDEVNNNK</sequence>
<evidence type="ECO:0000259" key="11">
    <source>
        <dbReference type="PROSITE" id="PS50885"/>
    </source>
</evidence>
<feature type="domain" description="Methyl-accepting transducer" evidence="10">
    <location>
        <begin position="370"/>
        <end position="627"/>
    </location>
</feature>
<keyword evidence="3 9" id="KW-0472">Membrane</keyword>
<feature type="compositionally biased region" description="Polar residues" evidence="8">
    <location>
        <begin position="716"/>
        <end position="725"/>
    </location>
</feature>
<dbReference type="SUPFAM" id="SSF58104">
    <property type="entry name" value="Methyl-accepting chemotaxis protein (MCP) signaling domain"/>
    <property type="match status" value="1"/>
</dbReference>
<feature type="region of interest" description="Disordered" evidence="8">
    <location>
        <begin position="660"/>
        <end position="801"/>
    </location>
</feature>
<feature type="compositionally biased region" description="Acidic residues" evidence="8">
    <location>
        <begin position="764"/>
        <end position="788"/>
    </location>
</feature>
<dbReference type="GO" id="GO:0005886">
    <property type="term" value="C:plasma membrane"/>
    <property type="evidence" value="ECO:0007669"/>
    <property type="project" value="UniProtKB-SubCell"/>
</dbReference>
<dbReference type="Gene3D" id="1.10.287.950">
    <property type="entry name" value="Methyl-accepting chemotaxis protein"/>
    <property type="match status" value="1"/>
</dbReference>
<evidence type="ECO:0000256" key="2">
    <source>
        <dbReference type="ARBA" id="ARBA00022475"/>
    </source>
</evidence>
<dbReference type="SMART" id="SM00283">
    <property type="entry name" value="MA"/>
    <property type="match status" value="1"/>
</dbReference>
<dbReference type="Pfam" id="PF00672">
    <property type="entry name" value="HAMP"/>
    <property type="match status" value="1"/>
</dbReference>
<feature type="compositionally biased region" description="Basic and acidic residues" evidence="8">
    <location>
        <begin position="734"/>
        <end position="744"/>
    </location>
</feature>
<evidence type="ECO:0000256" key="7">
    <source>
        <dbReference type="SAM" id="Coils"/>
    </source>
</evidence>
<dbReference type="CDD" id="cd06225">
    <property type="entry name" value="HAMP"/>
    <property type="match status" value="1"/>
</dbReference>
<proteinExistence type="inferred from homology"/>
<dbReference type="SMART" id="SM01358">
    <property type="entry name" value="HBM"/>
    <property type="match status" value="1"/>
</dbReference>
<keyword evidence="2" id="KW-1003">Cell membrane</keyword>
<comment type="similarity">
    <text evidence="5">Belongs to the methyl-accepting chemotaxis (MCP) protein family.</text>
</comment>
<evidence type="ECO:0000256" key="1">
    <source>
        <dbReference type="ARBA" id="ARBA00004236"/>
    </source>
</evidence>
<feature type="compositionally biased region" description="Acidic residues" evidence="8">
    <location>
        <begin position="662"/>
        <end position="684"/>
    </location>
</feature>
<reference evidence="12 13" key="1">
    <citation type="submission" date="2019-07" db="EMBL/GenBank/DDBJ databases">
        <authorList>
            <person name="Li J."/>
        </authorList>
    </citation>
    <scope>NUCLEOTIDE SEQUENCE [LARGE SCALE GENOMIC DNA]</scope>
    <source>
        <strain evidence="12 13">TKL69</strain>
    </source>
</reference>
<evidence type="ECO:0000256" key="9">
    <source>
        <dbReference type="SAM" id="Phobius"/>
    </source>
</evidence>
<organism evidence="12 13">
    <name type="scientific">Radiobacillus deserti</name>
    <dbReference type="NCBI Taxonomy" id="2594883"/>
    <lineage>
        <taxon>Bacteria</taxon>
        <taxon>Bacillati</taxon>
        <taxon>Bacillota</taxon>
        <taxon>Bacilli</taxon>
        <taxon>Bacillales</taxon>
        <taxon>Bacillaceae</taxon>
        <taxon>Radiobacillus</taxon>
    </lineage>
</organism>
<dbReference type="InterPro" id="IPR003660">
    <property type="entry name" value="HAMP_dom"/>
</dbReference>
<evidence type="ECO:0000256" key="4">
    <source>
        <dbReference type="ARBA" id="ARBA00023224"/>
    </source>
</evidence>
<dbReference type="InterPro" id="IPR004089">
    <property type="entry name" value="MCPsignal_dom"/>
</dbReference>
<dbReference type="SMART" id="SM00304">
    <property type="entry name" value="HAMP"/>
    <property type="match status" value="2"/>
</dbReference>
<dbReference type="PANTHER" id="PTHR32089:SF112">
    <property type="entry name" value="LYSOZYME-LIKE PROTEIN-RELATED"/>
    <property type="match status" value="1"/>
</dbReference>
<dbReference type="KEGG" id="aqt:FN924_12335"/>
<keyword evidence="9" id="KW-0812">Transmembrane</keyword>
<dbReference type="PROSITE" id="PS50885">
    <property type="entry name" value="HAMP"/>
    <property type="match status" value="1"/>
</dbReference>
<evidence type="ECO:0000313" key="12">
    <source>
        <dbReference type="EMBL" id="QDP40907.1"/>
    </source>
</evidence>
<keyword evidence="13" id="KW-1185">Reference proteome</keyword>
<gene>
    <name evidence="12" type="ORF">FN924_12335</name>
</gene>
<dbReference type="PANTHER" id="PTHR32089">
    <property type="entry name" value="METHYL-ACCEPTING CHEMOTAXIS PROTEIN MCPB"/>
    <property type="match status" value="1"/>
</dbReference>
<evidence type="ECO:0000256" key="3">
    <source>
        <dbReference type="ARBA" id="ARBA00023136"/>
    </source>
</evidence>
<dbReference type="PROSITE" id="PS50111">
    <property type="entry name" value="CHEMOTAXIS_TRANSDUC_2"/>
    <property type="match status" value="1"/>
</dbReference>
<evidence type="ECO:0000256" key="6">
    <source>
        <dbReference type="PROSITE-ProRule" id="PRU00284"/>
    </source>
</evidence>
<dbReference type="AlphaFoldDB" id="A0A516KHP0"/>
<protein>
    <submittedName>
        <fullName evidence="12">HAMP domain-containing protein</fullName>
    </submittedName>
</protein>
<dbReference type="RefSeq" id="WP_143894925.1">
    <property type="nucleotide sequence ID" value="NZ_CP041666.1"/>
</dbReference>
<dbReference type="Gene3D" id="6.10.340.10">
    <property type="match status" value="1"/>
</dbReference>
<dbReference type="GO" id="GO:0007165">
    <property type="term" value="P:signal transduction"/>
    <property type="evidence" value="ECO:0007669"/>
    <property type="project" value="UniProtKB-KW"/>
</dbReference>
<feature type="domain" description="HAMP" evidence="11">
    <location>
        <begin position="299"/>
        <end position="351"/>
    </location>
</feature>
<accession>A0A516KHP0</accession>